<feature type="transmembrane region" description="Helical" evidence="1">
    <location>
        <begin position="27"/>
        <end position="51"/>
    </location>
</feature>
<feature type="transmembrane region" description="Helical" evidence="1">
    <location>
        <begin position="161"/>
        <end position="183"/>
    </location>
</feature>
<sequence>MKPSTPIPLTESDHWQAPWQNLAQSRFWFLMLTVMGSASSVTYAHPPLVAFAAIAGATLRPKLALLSAMTVWLASQLYGYVLRDYPYTSESLIWGLVMGFGTLFVALIATLRPSFSRQGLSGHIAWVAIALGTGFLLFEGLVMFCGFLLTGTHVFTLTTLGLLLFKETVWTIALATLHGFLIWRKTGALAISR</sequence>
<proteinExistence type="predicted"/>
<reference evidence="2" key="1">
    <citation type="submission" date="2021-05" db="EMBL/GenBank/DDBJ databases">
        <authorList>
            <person name="Pietrasiak N."/>
            <person name="Ward R."/>
            <person name="Stajich J.E."/>
            <person name="Kurbessoian T."/>
        </authorList>
    </citation>
    <scope>NUCLEOTIDE SEQUENCE</scope>
    <source>
        <strain evidence="2">UHER 2000/2452</strain>
    </source>
</reference>
<keyword evidence="1" id="KW-1133">Transmembrane helix</keyword>
<feature type="transmembrane region" description="Helical" evidence="1">
    <location>
        <begin position="93"/>
        <end position="111"/>
    </location>
</feature>
<dbReference type="Proteomes" id="UP000757435">
    <property type="component" value="Unassembled WGS sequence"/>
</dbReference>
<reference evidence="2" key="2">
    <citation type="journal article" date="2022" name="Microbiol. Resour. Announc.">
        <title>Metagenome Sequencing to Explore Phylogenomics of Terrestrial Cyanobacteria.</title>
        <authorList>
            <person name="Ward R.D."/>
            <person name="Stajich J.E."/>
            <person name="Johansen J.R."/>
            <person name="Huntemann M."/>
            <person name="Clum A."/>
            <person name="Foster B."/>
            <person name="Foster B."/>
            <person name="Roux S."/>
            <person name="Palaniappan K."/>
            <person name="Varghese N."/>
            <person name="Mukherjee S."/>
            <person name="Reddy T.B.K."/>
            <person name="Daum C."/>
            <person name="Copeland A."/>
            <person name="Chen I.A."/>
            <person name="Ivanova N.N."/>
            <person name="Kyrpides N.C."/>
            <person name="Shapiro N."/>
            <person name="Eloe-Fadrosh E.A."/>
            <person name="Pietrasiak N."/>
        </authorList>
    </citation>
    <scope>NUCLEOTIDE SEQUENCE</scope>
    <source>
        <strain evidence="2">UHER 2000/2452</strain>
    </source>
</reference>
<feature type="transmembrane region" description="Helical" evidence="1">
    <location>
        <begin position="123"/>
        <end position="149"/>
    </location>
</feature>
<evidence type="ECO:0000313" key="3">
    <source>
        <dbReference type="Proteomes" id="UP000757435"/>
    </source>
</evidence>
<gene>
    <name evidence="2" type="ORF">KME15_16185</name>
</gene>
<organism evidence="2 3">
    <name type="scientific">Drouetiella hepatica Uher 2000/2452</name>
    <dbReference type="NCBI Taxonomy" id="904376"/>
    <lineage>
        <taxon>Bacteria</taxon>
        <taxon>Bacillati</taxon>
        <taxon>Cyanobacteriota</taxon>
        <taxon>Cyanophyceae</taxon>
        <taxon>Oculatellales</taxon>
        <taxon>Oculatellaceae</taxon>
        <taxon>Drouetiella</taxon>
    </lineage>
</organism>
<accession>A0A951UN87</accession>
<dbReference type="EMBL" id="JAHHHD010000018">
    <property type="protein sequence ID" value="MBW4660215.1"/>
    <property type="molecule type" value="Genomic_DNA"/>
</dbReference>
<evidence type="ECO:0000256" key="1">
    <source>
        <dbReference type="SAM" id="Phobius"/>
    </source>
</evidence>
<evidence type="ECO:0000313" key="2">
    <source>
        <dbReference type="EMBL" id="MBW4660215.1"/>
    </source>
</evidence>
<feature type="transmembrane region" description="Helical" evidence="1">
    <location>
        <begin position="63"/>
        <end position="81"/>
    </location>
</feature>
<keyword evidence="1" id="KW-0472">Membrane</keyword>
<name>A0A951UN87_9CYAN</name>
<keyword evidence="1" id="KW-0812">Transmembrane</keyword>
<comment type="caution">
    <text evidence="2">The sequence shown here is derived from an EMBL/GenBank/DDBJ whole genome shotgun (WGS) entry which is preliminary data.</text>
</comment>
<dbReference type="AlphaFoldDB" id="A0A951UN87"/>
<protein>
    <submittedName>
        <fullName evidence="2">Uncharacterized protein</fullName>
    </submittedName>
</protein>